<sequence>MRGRAQDPDSAVRVEAAPATPDTLRGMLATLDRDTLAEKRDAALLLLGYACAARVSELAALDRDDAVETEDGLLVSVYRRKLKRHDEVAVSCGSHPATCPVRAVRALLAALDAEGRTAGMLFTTASGSRLDEPAVWGLLRSLARRAGLS</sequence>
<dbReference type="PROSITE" id="PS51898">
    <property type="entry name" value="TYR_RECOMBINASE"/>
    <property type="match status" value="1"/>
</dbReference>
<dbReference type="SUPFAM" id="SSF56349">
    <property type="entry name" value="DNA breaking-rejoining enzymes"/>
    <property type="match status" value="1"/>
</dbReference>
<dbReference type="EMBL" id="JAAGMD010000725">
    <property type="protein sequence ID" value="NEA89417.1"/>
    <property type="molecule type" value="Genomic_DNA"/>
</dbReference>
<dbReference type="GO" id="GO:0015074">
    <property type="term" value="P:DNA integration"/>
    <property type="evidence" value="ECO:0007669"/>
    <property type="project" value="InterPro"/>
</dbReference>
<gene>
    <name evidence="3" type="ORF">G3I53_26065</name>
</gene>
<dbReference type="InterPro" id="IPR013762">
    <property type="entry name" value="Integrase-like_cat_sf"/>
</dbReference>
<dbReference type="GO" id="GO:0003677">
    <property type="term" value="F:DNA binding"/>
    <property type="evidence" value="ECO:0007669"/>
    <property type="project" value="InterPro"/>
</dbReference>
<evidence type="ECO:0000259" key="2">
    <source>
        <dbReference type="PROSITE" id="PS51898"/>
    </source>
</evidence>
<dbReference type="Gene3D" id="1.10.443.10">
    <property type="entry name" value="Intergrase catalytic core"/>
    <property type="match status" value="1"/>
</dbReference>
<reference evidence="3" key="1">
    <citation type="submission" date="2020-01" db="EMBL/GenBank/DDBJ databases">
        <title>Insect and environment-associated Actinomycetes.</title>
        <authorList>
            <person name="Currrie C."/>
            <person name="Chevrette M."/>
            <person name="Carlson C."/>
            <person name="Stubbendieck R."/>
            <person name="Wendt-Pienkowski E."/>
        </authorList>
    </citation>
    <scope>NUCLEOTIDE SEQUENCE</scope>
    <source>
        <strain evidence="3">SID14436</strain>
    </source>
</reference>
<evidence type="ECO:0000256" key="1">
    <source>
        <dbReference type="ARBA" id="ARBA00023172"/>
    </source>
</evidence>
<name>A0A6G3R1U9_9ACTN</name>
<keyword evidence="1" id="KW-0233">DNA recombination</keyword>
<organism evidence="3">
    <name type="scientific">Streptomyces sp. SID14436</name>
    <dbReference type="NCBI Taxonomy" id="2706070"/>
    <lineage>
        <taxon>Bacteria</taxon>
        <taxon>Bacillati</taxon>
        <taxon>Actinomycetota</taxon>
        <taxon>Actinomycetes</taxon>
        <taxon>Kitasatosporales</taxon>
        <taxon>Streptomycetaceae</taxon>
        <taxon>Streptomyces</taxon>
    </lineage>
</organism>
<dbReference type="InterPro" id="IPR002104">
    <property type="entry name" value="Integrase_catalytic"/>
</dbReference>
<dbReference type="InterPro" id="IPR011010">
    <property type="entry name" value="DNA_brk_join_enz"/>
</dbReference>
<dbReference type="GO" id="GO:0006310">
    <property type="term" value="P:DNA recombination"/>
    <property type="evidence" value="ECO:0007669"/>
    <property type="project" value="UniProtKB-KW"/>
</dbReference>
<dbReference type="Pfam" id="PF00589">
    <property type="entry name" value="Phage_integrase"/>
    <property type="match status" value="1"/>
</dbReference>
<evidence type="ECO:0000313" key="3">
    <source>
        <dbReference type="EMBL" id="NEA89417.1"/>
    </source>
</evidence>
<feature type="domain" description="Tyr recombinase" evidence="2">
    <location>
        <begin position="14"/>
        <end position="149"/>
    </location>
</feature>
<accession>A0A6G3R1U9</accession>
<comment type="caution">
    <text evidence="3">The sequence shown here is derived from an EMBL/GenBank/DDBJ whole genome shotgun (WGS) entry which is preliminary data.</text>
</comment>
<protein>
    <submittedName>
        <fullName evidence="3">Tyrosine-type recombinase/integrase</fullName>
    </submittedName>
</protein>
<proteinExistence type="predicted"/>
<dbReference type="AlphaFoldDB" id="A0A6G3R1U9"/>
<dbReference type="RefSeq" id="WP_164336786.1">
    <property type="nucleotide sequence ID" value="NZ_JAAGMD010000725.1"/>
</dbReference>